<evidence type="ECO:0000313" key="7">
    <source>
        <dbReference type="Proteomes" id="UP000289954"/>
    </source>
</evidence>
<dbReference type="InterPro" id="IPR045886">
    <property type="entry name" value="ThiF/MoeB/HesA"/>
</dbReference>
<proteinExistence type="predicted"/>
<name>A0A402DU13_9CELL</name>
<keyword evidence="1 6" id="KW-0808">Transferase</keyword>
<reference evidence="6 7" key="1">
    <citation type="submission" date="2019-01" db="EMBL/GenBank/DDBJ databases">
        <title>Draft genome sequence of Cellulomonas takizawaensis strain TKZ-21.</title>
        <authorList>
            <person name="Yamamura H."/>
            <person name="Hayashi T."/>
            <person name="Hamada M."/>
            <person name="Serisawa Y."/>
            <person name="Matsuyama K."/>
            <person name="Nakagawa Y."/>
            <person name="Otoguro M."/>
            <person name="Yanagida F."/>
            <person name="Hayakawa M."/>
        </authorList>
    </citation>
    <scope>NUCLEOTIDE SEQUENCE [LARGE SCALE GENOMIC DNA]</scope>
    <source>
        <strain evidence="6 7">NBRC12680</strain>
    </source>
</reference>
<keyword evidence="2" id="KW-0547">Nucleotide-binding</keyword>
<dbReference type="EMBL" id="BIMR01000230">
    <property type="protein sequence ID" value="GCE77605.1"/>
    <property type="molecule type" value="Genomic_DNA"/>
</dbReference>
<feature type="region of interest" description="Disordered" evidence="4">
    <location>
        <begin position="259"/>
        <end position="280"/>
    </location>
</feature>
<keyword evidence="3" id="KW-0067">ATP-binding</keyword>
<dbReference type="SUPFAM" id="SSF69572">
    <property type="entry name" value="Activating enzymes of the ubiquitin-like proteins"/>
    <property type="match status" value="1"/>
</dbReference>
<dbReference type="PROSITE" id="PS50206">
    <property type="entry name" value="RHODANESE_3"/>
    <property type="match status" value="1"/>
</dbReference>
<evidence type="ECO:0000256" key="4">
    <source>
        <dbReference type="SAM" id="MobiDB-lite"/>
    </source>
</evidence>
<dbReference type="GO" id="GO:0008146">
    <property type="term" value="F:sulfotransferase activity"/>
    <property type="evidence" value="ECO:0007669"/>
    <property type="project" value="TreeGrafter"/>
</dbReference>
<dbReference type="Gene3D" id="3.40.250.10">
    <property type="entry name" value="Rhodanese-like domain"/>
    <property type="match status" value="1"/>
</dbReference>
<evidence type="ECO:0000256" key="3">
    <source>
        <dbReference type="ARBA" id="ARBA00022840"/>
    </source>
</evidence>
<organism evidence="6 7">
    <name type="scientific">Cellulomonas biazotea</name>
    <dbReference type="NCBI Taxonomy" id="1709"/>
    <lineage>
        <taxon>Bacteria</taxon>
        <taxon>Bacillati</taxon>
        <taxon>Actinomycetota</taxon>
        <taxon>Actinomycetes</taxon>
        <taxon>Micrococcales</taxon>
        <taxon>Cellulomonadaceae</taxon>
        <taxon>Cellulomonas</taxon>
    </lineage>
</organism>
<comment type="caution">
    <text evidence="6">The sequence shown here is derived from an EMBL/GenBank/DDBJ whole genome shotgun (WGS) entry which is preliminary data.</text>
</comment>
<feature type="domain" description="Rhodanese" evidence="5">
    <location>
        <begin position="303"/>
        <end position="387"/>
    </location>
</feature>
<sequence length="388" mass="40085">MGDVPLPPLVDVGPPLTAAQVARGSRHLLLPGLGIDGQRRLRNSRVLVVGAGGLGAPVLQYLAAAGVGTIGVVDDDVVDVTNLQRQVVHGTADVGRPKVESARDALAALDPDVRVIAHAVRLDESNVDDVLRGYDVVVDGTDNFPTRYLVNDACVRLGVPEVWGSVLRYDAQTTVFWGSPPAGVPAVQLRDLFPAPPPPDTVPSCAEAGVLGALCGQVGSVMATEVVKLVTGLGEPLLGRVLVVDALRGRWSEVPLVGTARPASQADQPSATPSPSPQVAPVRLLDADVPRISAADLADRLAADPATLVVDVRDAAELAAVAIPGATHVPLARVLDGSALPDLPRDRPVLVVCQVGARSLVAARFLRAEGVDAVNVDGGVLAWLATRA</sequence>
<keyword evidence="6" id="KW-0548">Nucleotidyltransferase</keyword>
<dbReference type="InterPro" id="IPR000594">
    <property type="entry name" value="ThiF_NAD_FAD-bd"/>
</dbReference>
<evidence type="ECO:0000313" key="6">
    <source>
        <dbReference type="EMBL" id="GCE77605.1"/>
    </source>
</evidence>
<evidence type="ECO:0000256" key="1">
    <source>
        <dbReference type="ARBA" id="ARBA00022679"/>
    </source>
</evidence>
<protein>
    <submittedName>
        <fullName evidence="6">Adenylyltransferase/sulfurtransferase MoeZ</fullName>
    </submittedName>
</protein>
<dbReference type="GO" id="GO:0016779">
    <property type="term" value="F:nucleotidyltransferase activity"/>
    <property type="evidence" value="ECO:0007669"/>
    <property type="project" value="UniProtKB-KW"/>
</dbReference>
<dbReference type="InterPro" id="IPR035985">
    <property type="entry name" value="Ubiquitin-activating_enz"/>
</dbReference>
<dbReference type="GO" id="GO:0005829">
    <property type="term" value="C:cytosol"/>
    <property type="evidence" value="ECO:0007669"/>
    <property type="project" value="TreeGrafter"/>
</dbReference>
<dbReference type="SMART" id="SM00450">
    <property type="entry name" value="RHOD"/>
    <property type="match status" value="1"/>
</dbReference>
<evidence type="ECO:0000256" key="2">
    <source>
        <dbReference type="ARBA" id="ARBA00022741"/>
    </source>
</evidence>
<dbReference type="Pfam" id="PF00899">
    <property type="entry name" value="ThiF"/>
    <property type="match status" value="1"/>
</dbReference>
<evidence type="ECO:0000259" key="5">
    <source>
        <dbReference type="PROSITE" id="PS50206"/>
    </source>
</evidence>
<dbReference type="GO" id="GO:0004792">
    <property type="term" value="F:thiosulfate-cyanide sulfurtransferase activity"/>
    <property type="evidence" value="ECO:0007669"/>
    <property type="project" value="TreeGrafter"/>
</dbReference>
<dbReference type="GO" id="GO:0005524">
    <property type="term" value="F:ATP binding"/>
    <property type="evidence" value="ECO:0007669"/>
    <property type="project" value="UniProtKB-KW"/>
</dbReference>
<dbReference type="Gene3D" id="3.40.50.720">
    <property type="entry name" value="NAD(P)-binding Rossmann-like Domain"/>
    <property type="match status" value="1"/>
</dbReference>
<dbReference type="CDD" id="cd00158">
    <property type="entry name" value="RHOD"/>
    <property type="match status" value="1"/>
</dbReference>
<dbReference type="AlphaFoldDB" id="A0A402DU13"/>
<dbReference type="Pfam" id="PF00581">
    <property type="entry name" value="Rhodanese"/>
    <property type="match status" value="1"/>
</dbReference>
<dbReference type="InterPro" id="IPR036873">
    <property type="entry name" value="Rhodanese-like_dom_sf"/>
</dbReference>
<dbReference type="PANTHER" id="PTHR10953:SF102">
    <property type="entry name" value="ADENYLYLTRANSFERASE AND SULFURTRANSFERASE MOCS3"/>
    <property type="match status" value="1"/>
</dbReference>
<dbReference type="GO" id="GO:0008641">
    <property type="term" value="F:ubiquitin-like modifier activating enzyme activity"/>
    <property type="evidence" value="ECO:0007669"/>
    <property type="project" value="InterPro"/>
</dbReference>
<dbReference type="PANTHER" id="PTHR10953">
    <property type="entry name" value="UBIQUITIN-ACTIVATING ENZYME E1"/>
    <property type="match status" value="1"/>
</dbReference>
<accession>A0A402DU13</accession>
<keyword evidence="7" id="KW-1185">Reference proteome</keyword>
<dbReference type="CDD" id="cd00757">
    <property type="entry name" value="ThiF_MoeB_HesA_family"/>
    <property type="match status" value="1"/>
</dbReference>
<dbReference type="Proteomes" id="UP000289954">
    <property type="component" value="Unassembled WGS sequence"/>
</dbReference>
<dbReference type="FunFam" id="3.40.50.720:FF:000033">
    <property type="entry name" value="Adenylyltransferase and sulfurtransferase MOCS3"/>
    <property type="match status" value="1"/>
</dbReference>
<dbReference type="SUPFAM" id="SSF52821">
    <property type="entry name" value="Rhodanese/Cell cycle control phosphatase"/>
    <property type="match status" value="1"/>
</dbReference>
<dbReference type="InterPro" id="IPR001763">
    <property type="entry name" value="Rhodanese-like_dom"/>
</dbReference>
<gene>
    <name evidence="6" type="primary">moeZ</name>
    <name evidence="6" type="ORF">CBZ_26610</name>
</gene>